<name>E0UKW0_GLOV7</name>
<gene>
    <name evidence="2" type="ordered locus">Cyan7822_5729</name>
</gene>
<dbReference type="InterPro" id="IPR001173">
    <property type="entry name" value="Glyco_trans_2-like"/>
</dbReference>
<dbReference type="CAZy" id="GT2">
    <property type="family name" value="Glycosyltransferase Family 2"/>
</dbReference>
<proteinExistence type="predicted"/>
<dbReference type="EMBL" id="CP002199">
    <property type="protein sequence ID" value="ADN17590.1"/>
    <property type="molecule type" value="Genomic_DNA"/>
</dbReference>
<evidence type="ECO:0000313" key="2">
    <source>
        <dbReference type="EMBL" id="ADN17590.1"/>
    </source>
</evidence>
<keyword evidence="2" id="KW-0614">Plasmid</keyword>
<dbReference type="GO" id="GO:0016758">
    <property type="term" value="F:hexosyltransferase activity"/>
    <property type="evidence" value="ECO:0007669"/>
    <property type="project" value="UniProtKB-ARBA"/>
</dbReference>
<dbReference type="Proteomes" id="UP000008206">
    <property type="component" value="Plasmid Cy782201"/>
</dbReference>
<dbReference type="PANTHER" id="PTHR22916:SF3">
    <property type="entry name" value="UDP-GLCNAC:BETAGAL BETA-1,3-N-ACETYLGLUCOSAMINYLTRANSFERASE-LIKE PROTEIN 1"/>
    <property type="match status" value="1"/>
</dbReference>
<keyword evidence="2" id="KW-0808">Transferase</keyword>
<dbReference type="RefSeq" id="WP_013334340.1">
    <property type="nucleotide sequence ID" value="NC_014533.1"/>
</dbReference>
<organism evidence="2 3">
    <name type="scientific">Gloeothece verrucosa (strain PCC 7822)</name>
    <name type="common">Cyanothece sp. (strain PCC 7822)</name>
    <dbReference type="NCBI Taxonomy" id="497965"/>
    <lineage>
        <taxon>Bacteria</taxon>
        <taxon>Bacillati</taxon>
        <taxon>Cyanobacteriota</taxon>
        <taxon>Cyanophyceae</taxon>
        <taxon>Oscillatoriophycideae</taxon>
        <taxon>Chroococcales</taxon>
        <taxon>Aphanothecaceae</taxon>
        <taxon>Gloeothece</taxon>
        <taxon>Gloeothece verrucosa</taxon>
    </lineage>
</organism>
<accession>E0UKW0</accession>
<dbReference type="AlphaFoldDB" id="E0UKW0"/>
<reference evidence="3" key="1">
    <citation type="journal article" date="2011" name="MBio">
        <title>Novel metabolic attributes of the genus Cyanothece, comprising a group of unicellular nitrogen-fixing Cyanobacteria.</title>
        <authorList>
            <person name="Bandyopadhyay A."/>
            <person name="Elvitigala T."/>
            <person name="Welsh E."/>
            <person name="Stockel J."/>
            <person name="Liberton M."/>
            <person name="Min H."/>
            <person name="Sherman L.A."/>
            <person name="Pakrasi H.B."/>
        </authorList>
    </citation>
    <scope>NUCLEOTIDE SEQUENCE [LARGE SCALE GENOMIC DNA]</scope>
    <source>
        <strain evidence="3">PCC 7822</strain>
        <plasmid evidence="3">Cy782201</plasmid>
    </source>
</reference>
<feature type="domain" description="Glycosyltransferase 2-like" evidence="1">
    <location>
        <begin position="8"/>
        <end position="134"/>
    </location>
</feature>
<dbReference type="PANTHER" id="PTHR22916">
    <property type="entry name" value="GLYCOSYLTRANSFERASE"/>
    <property type="match status" value="1"/>
</dbReference>
<geneLocation type="plasmid" evidence="2 3">
    <name>Cy782201</name>
</geneLocation>
<dbReference type="SUPFAM" id="SSF53448">
    <property type="entry name" value="Nucleotide-diphospho-sugar transferases"/>
    <property type="match status" value="1"/>
</dbReference>
<evidence type="ECO:0000313" key="3">
    <source>
        <dbReference type="Proteomes" id="UP000008206"/>
    </source>
</evidence>
<evidence type="ECO:0000259" key="1">
    <source>
        <dbReference type="Pfam" id="PF00535"/>
    </source>
</evidence>
<protein>
    <submittedName>
        <fullName evidence="2">Glycosyl transferase family 2</fullName>
    </submittedName>
</protein>
<dbReference type="Pfam" id="PF00535">
    <property type="entry name" value="Glycos_transf_2"/>
    <property type="match status" value="1"/>
</dbReference>
<dbReference type="KEGG" id="cyj:Cyan7822_5729"/>
<keyword evidence="3" id="KW-1185">Reference proteome</keyword>
<dbReference type="Gene3D" id="3.90.550.10">
    <property type="entry name" value="Spore Coat Polysaccharide Biosynthesis Protein SpsA, Chain A"/>
    <property type="match status" value="1"/>
</dbReference>
<sequence length="316" mass="36722">MSLCEIRITTYKRPQLLKRSLDSVIAQTHDNWSALVFDDSPEQEAKAVVETYQDSRIIYKPHSKNIGCSKNLDYAFQSKAYVGGEYAFVLEDDNYLFPNFISENIKIIEETGINIVLRNQEWRLEENGSSVATNRTTRGQWFYQGSYSPIELRSRLFFCEGISNGGLFWQTNKIKSNLQVGTQVKHPWHQELFRTLRIEESIWFGEEPLCAFTEFARNDTTSIKLAPELPAKLTRGSQSIWIFLLKKYGDLILSNAENIADKQGAKINLERHLVNAFYFKYKFTELTKLEIYKILTKASLRYVLFEDPFKNAWSTL</sequence>
<dbReference type="HOGENOM" id="CLU_025996_0_5_3"/>
<dbReference type="OrthoDB" id="549701at2"/>
<dbReference type="InterPro" id="IPR029044">
    <property type="entry name" value="Nucleotide-diphossugar_trans"/>
</dbReference>